<dbReference type="SUPFAM" id="SSF49503">
    <property type="entry name" value="Cupredoxins"/>
    <property type="match status" value="1"/>
</dbReference>
<evidence type="ECO:0000313" key="5">
    <source>
        <dbReference type="EMBL" id="SVB22909.1"/>
    </source>
</evidence>
<dbReference type="EMBL" id="UINC01033508">
    <property type="protein sequence ID" value="SVB22909.1"/>
    <property type="molecule type" value="Genomic_DNA"/>
</dbReference>
<dbReference type="Gene3D" id="2.60.40.420">
    <property type="entry name" value="Cupredoxins - blue copper proteins"/>
    <property type="match status" value="1"/>
</dbReference>
<dbReference type="AlphaFoldDB" id="A0A382CAN6"/>
<dbReference type="PANTHER" id="PTHR36507">
    <property type="entry name" value="BLL1555 PROTEIN"/>
    <property type="match status" value="1"/>
</dbReference>
<keyword evidence="1" id="KW-0479">Metal-binding</keyword>
<name>A0A382CAN6_9ZZZZ</name>
<keyword evidence="2" id="KW-0186">Copper</keyword>
<evidence type="ECO:0000256" key="2">
    <source>
        <dbReference type="ARBA" id="ARBA00023008"/>
    </source>
</evidence>
<dbReference type="PANTHER" id="PTHR36507:SF1">
    <property type="entry name" value="BLL1555 PROTEIN"/>
    <property type="match status" value="1"/>
</dbReference>
<organism evidence="5">
    <name type="scientific">marine metagenome</name>
    <dbReference type="NCBI Taxonomy" id="408172"/>
    <lineage>
        <taxon>unclassified sequences</taxon>
        <taxon>metagenomes</taxon>
        <taxon>ecological metagenomes</taxon>
    </lineage>
</organism>
<accession>A0A382CAN6</accession>
<evidence type="ECO:0000259" key="4">
    <source>
        <dbReference type="Pfam" id="PF00127"/>
    </source>
</evidence>
<sequence>VSTTTTGHNYGVGLLAILVASGAGILYYQMYYVPEMFATPDVDEHILHPVKSTTIEMIMGSANAEQQDNFVPKLVQIQLTIDNHVIWLNVDETAHTVTPDSHDKSITIDPYSGAFGSTGVIKPGEAYDFLFTDAPPNGAKVIEYHCDPHPWMTGTLEITKSRF</sequence>
<evidence type="ECO:0000256" key="3">
    <source>
        <dbReference type="SAM" id="Phobius"/>
    </source>
</evidence>
<evidence type="ECO:0000256" key="1">
    <source>
        <dbReference type="ARBA" id="ARBA00022723"/>
    </source>
</evidence>
<gene>
    <name evidence="5" type="ORF">METZ01_LOCUS175763</name>
</gene>
<reference evidence="5" key="1">
    <citation type="submission" date="2018-05" db="EMBL/GenBank/DDBJ databases">
        <authorList>
            <person name="Lanie J.A."/>
            <person name="Ng W.-L."/>
            <person name="Kazmierczak K.M."/>
            <person name="Andrzejewski T.M."/>
            <person name="Davidsen T.M."/>
            <person name="Wayne K.J."/>
            <person name="Tettelin H."/>
            <person name="Glass J.I."/>
            <person name="Rusch D."/>
            <person name="Podicherti R."/>
            <person name="Tsui H.-C.T."/>
            <person name="Winkler M.E."/>
        </authorList>
    </citation>
    <scope>NUCLEOTIDE SEQUENCE</scope>
</reference>
<dbReference type="GO" id="GO:0009055">
    <property type="term" value="F:electron transfer activity"/>
    <property type="evidence" value="ECO:0007669"/>
    <property type="project" value="InterPro"/>
</dbReference>
<proteinExistence type="predicted"/>
<dbReference type="InterPro" id="IPR008972">
    <property type="entry name" value="Cupredoxin"/>
</dbReference>
<dbReference type="GO" id="GO:0005507">
    <property type="term" value="F:copper ion binding"/>
    <property type="evidence" value="ECO:0007669"/>
    <property type="project" value="InterPro"/>
</dbReference>
<dbReference type="InterPro" id="IPR052721">
    <property type="entry name" value="ET_Amicyanin"/>
</dbReference>
<keyword evidence="3" id="KW-1133">Transmembrane helix</keyword>
<feature type="transmembrane region" description="Helical" evidence="3">
    <location>
        <begin position="12"/>
        <end position="28"/>
    </location>
</feature>
<dbReference type="Pfam" id="PF00127">
    <property type="entry name" value="Copper-bind"/>
    <property type="match status" value="1"/>
</dbReference>
<feature type="non-terminal residue" evidence="5">
    <location>
        <position position="1"/>
    </location>
</feature>
<protein>
    <recommendedName>
        <fullName evidence="4">Blue (type 1) copper domain-containing protein</fullName>
    </recommendedName>
</protein>
<feature type="domain" description="Blue (type 1) copper" evidence="4">
    <location>
        <begin position="69"/>
        <end position="158"/>
    </location>
</feature>
<dbReference type="InterPro" id="IPR000923">
    <property type="entry name" value="BlueCu_1"/>
</dbReference>
<keyword evidence="3" id="KW-0472">Membrane</keyword>
<keyword evidence="3" id="KW-0812">Transmembrane</keyword>